<feature type="transmembrane region" description="Helical" evidence="1">
    <location>
        <begin position="133"/>
        <end position="154"/>
    </location>
</feature>
<feature type="transmembrane region" description="Helical" evidence="1">
    <location>
        <begin position="73"/>
        <end position="98"/>
    </location>
</feature>
<sequence>MKKIFNFSKSNYKIILIFFIFLFSLGITSGVYLNKVYPISNSSIVDYISRTTSYYEGSFDVLKLTFLNFKNDIIYLLSMYLCSLMVFTCPLVLVIVFLKGLSIGYTINTVILILKMSSFKIVLLTLIKNILIVPFSFFVIILSFNYFLEAVSAIKICNRFKSLNHMKKLITKYSINVLTLFLVVSILQSLVNVASIFIIQRIF</sequence>
<keyword evidence="1" id="KW-0812">Transmembrane</keyword>
<dbReference type="STRING" id="1123349.SAMN02744037_00518"/>
<feature type="transmembrane region" description="Helical" evidence="1">
    <location>
        <begin position="12"/>
        <end position="33"/>
    </location>
</feature>
<evidence type="ECO:0000256" key="1">
    <source>
        <dbReference type="SAM" id="Phobius"/>
    </source>
</evidence>
<feature type="transmembrane region" description="Helical" evidence="1">
    <location>
        <begin position="175"/>
        <end position="199"/>
    </location>
</feature>
<dbReference type="Proteomes" id="UP000242497">
    <property type="component" value="Unassembled WGS sequence"/>
</dbReference>
<dbReference type="AlphaFoldDB" id="A0A1M6L146"/>
<name>A0A1M6L146_9FIRM</name>
<organism evidence="2 3">
    <name type="scientific">Tepidibacter formicigenes DSM 15518</name>
    <dbReference type="NCBI Taxonomy" id="1123349"/>
    <lineage>
        <taxon>Bacteria</taxon>
        <taxon>Bacillati</taxon>
        <taxon>Bacillota</taxon>
        <taxon>Clostridia</taxon>
        <taxon>Peptostreptococcales</taxon>
        <taxon>Peptostreptococcaceae</taxon>
        <taxon>Tepidibacter</taxon>
    </lineage>
</organism>
<protein>
    <submittedName>
        <fullName evidence="2">Stage II sporulation protein M</fullName>
    </submittedName>
</protein>
<dbReference type="RefSeq" id="WP_072887005.1">
    <property type="nucleotide sequence ID" value="NZ_FRAE01000009.1"/>
</dbReference>
<evidence type="ECO:0000313" key="2">
    <source>
        <dbReference type="EMBL" id="SHJ64869.1"/>
    </source>
</evidence>
<dbReference type="OrthoDB" id="1751115at2"/>
<keyword evidence="1" id="KW-1133">Transmembrane helix</keyword>
<keyword evidence="3" id="KW-1185">Reference proteome</keyword>
<dbReference type="EMBL" id="FRAE01000009">
    <property type="protein sequence ID" value="SHJ64869.1"/>
    <property type="molecule type" value="Genomic_DNA"/>
</dbReference>
<evidence type="ECO:0000313" key="3">
    <source>
        <dbReference type="Proteomes" id="UP000242497"/>
    </source>
</evidence>
<feature type="transmembrane region" description="Helical" evidence="1">
    <location>
        <begin position="105"/>
        <end position="127"/>
    </location>
</feature>
<gene>
    <name evidence="2" type="ORF">SAMN02744037_00518</name>
</gene>
<keyword evidence="1" id="KW-0472">Membrane</keyword>
<proteinExistence type="predicted"/>
<accession>A0A1M6L146</accession>
<reference evidence="3" key="1">
    <citation type="submission" date="2016-11" db="EMBL/GenBank/DDBJ databases">
        <authorList>
            <person name="Varghese N."/>
            <person name="Submissions S."/>
        </authorList>
    </citation>
    <scope>NUCLEOTIDE SEQUENCE [LARGE SCALE GENOMIC DNA]</scope>
    <source>
        <strain evidence="3">DSM 15518</strain>
    </source>
</reference>